<proteinExistence type="predicted"/>
<sequence>MITSAQAQQYLDAALGISVPAFLLEAAVARVATAEQAMVDAGYDSHTQILIQCMAVALVAASGDPRRLSSQGAPSGAARGFKYRDGDLTALRRSLAALDKAGTVADIVGPDPASSAFMFVVNG</sequence>
<protein>
    <submittedName>
        <fullName evidence="1">Uncharacterized protein</fullName>
    </submittedName>
</protein>
<dbReference type="EMBL" id="JAANES010000001">
    <property type="protein sequence ID" value="MBS3018544.1"/>
    <property type="molecule type" value="Genomic_DNA"/>
</dbReference>
<dbReference type="InterPro" id="IPR055794">
    <property type="entry name" value="DUF7370"/>
</dbReference>
<gene>
    <name evidence="1" type="ORF">DJFAAGMI_01276</name>
</gene>
<dbReference type="Pfam" id="PF24085">
    <property type="entry name" value="DUF7370"/>
    <property type="match status" value="1"/>
</dbReference>
<evidence type="ECO:0000313" key="2">
    <source>
        <dbReference type="Proteomes" id="UP001647436"/>
    </source>
</evidence>
<accession>A0ABS5LPW5</accession>
<comment type="caution">
    <text evidence="1">The sequence shown here is derived from an EMBL/GenBank/DDBJ whole genome shotgun (WGS) entry which is preliminary data.</text>
</comment>
<organism evidence="1 2">
    <name type="scientific">Comamonas brasiliensis</name>
    <dbReference type="NCBI Taxonomy" id="1812482"/>
    <lineage>
        <taxon>Bacteria</taxon>
        <taxon>Pseudomonadati</taxon>
        <taxon>Pseudomonadota</taxon>
        <taxon>Betaproteobacteria</taxon>
        <taxon>Burkholderiales</taxon>
        <taxon>Comamonadaceae</taxon>
        <taxon>Comamonas</taxon>
    </lineage>
</organism>
<dbReference type="RefSeq" id="WP_211456399.1">
    <property type="nucleotide sequence ID" value="NZ_JAANES010000001.1"/>
</dbReference>
<keyword evidence="2" id="KW-1185">Reference proteome</keyword>
<evidence type="ECO:0000313" key="1">
    <source>
        <dbReference type="EMBL" id="MBS3018544.1"/>
    </source>
</evidence>
<name>A0ABS5LPW5_9BURK</name>
<dbReference type="Proteomes" id="UP001647436">
    <property type="component" value="Unassembled WGS sequence"/>
</dbReference>
<reference evidence="1 2" key="1">
    <citation type="submission" date="2020-03" db="EMBL/GenBank/DDBJ databases">
        <title>The role of nitrogen metabolism on polyethylene biodegradation.</title>
        <authorList>
            <person name="Peixoto J."/>
            <person name="Vizzotto C.S."/>
            <person name="Ramos A."/>
            <person name="Alves G."/>
            <person name="Steindorff A."/>
            <person name="Kruger R."/>
        </authorList>
    </citation>
    <scope>NUCLEOTIDE SEQUENCE [LARGE SCALE GENOMIC DNA]</scope>
    <source>
        <strain evidence="1 2">PE63</strain>
    </source>
</reference>